<dbReference type="EMBL" id="JBHUFV010000020">
    <property type="protein sequence ID" value="MFD1932355.1"/>
    <property type="molecule type" value="Genomic_DNA"/>
</dbReference>
<comment type="caution">
    <text evidence="1">The sequence shown here is derived from an EMBL/GenBank/DDBJ whole genome shotgun (WGS) entry which is preliminary data.</text>
</comment>
<reference evidence="2" key="1">
    <citation type="journal article" date="2019" name="Int. J. Syst. Evol. Microbiol.">
        <title>The Global Catalogue of Microorganisms (GCM) 10K type strain sequencing project: providing services to taxonomists for standard genome sequencing and annotation.</title>
        <authorList>
            <consortium name="The Broad Institute Genomics Platform"/>
            <consortium name="The Broad Institute Genome Sequencing Center for Infectious Disease"/>
            <person name="Wu L."/>
            <person name="Ma J."/>
        </authorList>
    </citation>
    <scope>NUCLEOTIDE SEQUENCE [LARGE SCALE GENOMIC DNA]</scope>
    <source>
        <strain evidence="2">ICMP 6774ER</strain>
    </source>
</reference>
<accession>A0ABW4STU5</accession>
<evidence type="ECO:0008006" key="3">
    <source>
        <dbReference type="Google" id="ProtNLM"/>
    </source>
</evidence>
<dbReference type="Proteomes" id="UP001597368">
    <property type="component" value="Unassembled WGS sequence"/>
</dbReference>
<evidence type="ECO:0000313" key="1">
    <source>
        <dbReference type="EMBL" id="MFD1932355.1"/>
    </source>
</evidence>
<organism evidence="1 2">
    <name type="scientific">Nonomuraea mangrovi</name>
    <dbReference type="NCBI Taxonomy" id="2316207"/>
    <lineage>
        <taxon>Bacteria</taxon>
        <taxon>Bacillati</taxon>
        <taxon>Actinomycetota</taxon>
        <taxon>Actinomycetes</taxon>
        <taxon>Streptosporangiales</taxon>
        <taxon>Streptosporangiaceae</taxon>
        <taxon>Nonomuraea</taxon>
    </lineage>
</organism>
<gene>
    <name evidence="1" type="ORF">ACFSKW_12805</name>
</gene>
<protein>
    <recommendedName>
        <fullName evidence="3">DUF2154 domain-containing protein</fullName>
    </recommendedName>
</protein>
<sequence>MNTIAFVPGAAGITIGSDAKLETPYRAGFDGVLPDVRVHGGTVTVVFPRSFHVRDRRRAGEVVLKGTEPWRIEVRGGTSRLTADLRGLRVTALDLQGGAEQVAVELPAPEGSVPVRIAGGASHVRFGCPTSVPVRLSLIGGGTGITFGERHLGAVGAGTTLADPGWQDGTDRYDILVTGGADTLTVERW</sequence>
<keyword evidence="2" id="KW-1185">Reference proteome</keyword>
<name>A0ABW4STU5_9ACTN</name>
<proteinExistence type="predicted"/>
<evidence type="ECO:0000313" key="2">
    <source>
        <dbReference type="Proteomes" id="UP001597368"/>
    </source>
</evidence>
<dbReference type="RefSeq" id="WP_379572416.1">
    <property type="nucleotide sequence ID" value="NZ_JBHUFV010000020.1"/>
</dbReference>